<keyword evidence="3" id="KW-1185">Reference proteome</keyword>
<evidence type="ECO:0000256" key="1">
    <source>
        <dbReference type="SAM" id="MobiDB-lite"/>
    </source>
</evidence>
<gene>
    <name evidence="2" type="ORF">NC998_05365</name>
</gene>
<feature type="compositionally biased region" description="Polar residues" evidence="1">
    <location>
        <begin position="512"/>
        <end position="529"/>
    </location>
</feature>
<dbReference type="EMBL" id="JAMPKM010000002">
    <property type="protein sequence ID" value="MEP0816519.1"/>
    <property type="molecule type" value="Genomic_DNA"/>
</dbReference>
<comment type="caution">
    <text evidence="2">The sequence shown here is derived from an EMBL/GenBank/DDBJ whole genome shotgun (WGS) entry which is preliminary data.</text>
</comment>
<evidence type="ECO:0000313" key="3">
    <source>
        <dbReference type="Proteomes" id="UP001464891"/>
    </source>
</evidence>
<reference evidence="2 3" key="1">
    <citation type="submission" date="2022-04" db="EMBL/GenBank/DDBJ databases">
        <title>Positive selection, recombination, and allopatry shape intraspecific diversity of widespread and dominant cyanobacteria.</title>
        <authorList>
            <person name="Wei J."/>
            <person name="Shu W."/>
            <person name="Hu C."/>
        </authorList>
    </citation>
    <scope>NUCLEOTIDE SEQUENCE [LARGE SCALE GENOMIC DNA]</scope>
    <source>
        <strain evidence="2 3">GB2-A4</strain>
    </source>
</reference>
<organism evidence="2 3">
    <name type="scientific">Trichocoleus desertorum GB2-A4</name>
    <dbReference type="NCBI Taxonomy" id="2933944"/>
    <lineage>
        <taxon>Bacteria</taxon>
        <taxon>Bacillati</taxon>
        <taxon>Cyanobacteriota</taxon>
        <taxon>Cyanophyceae</taxon>
        <taxon>Leptolyngbyales</taxon>
        <taxon>Trichocoleusaceae</taxon>
        <taxon>Trichocoleus</taxon>
    </lineage>
</organism>
<sequence>MSSASSGRYQSRLFNFFSRQSRELVDQCDRAFRHAKVATVWGAQILLYPIYAMFQATRLVGKQIQTSVETERPSLDAAQAVASDASSEPPSANQVVCNVLQVVETFALPEVVVPPIAANGSLAVSRGQAVVRSSQSSAAATLSATKTSVALGQQSAIAIQGVATALETRTLVLVTCQNQILNILTLEQQQQLYQRIVWEVSHYQRYLQILVRQRSRSPLPLPSDDSKVLPPMRLVRQMIAWVQTGPVAIALNWFQESTAVAQPIHLEEPYFSSSATFTAGILPIPPIPYEALAPLDQAIAQLEAHSLPPVLTLTDGLVQRGQGLLSTVRAKLVSLPTLNRSTADPEMAPQVAAAPMPLQSLLRAAVDYFFGNRHLGLSGTGNPSHPTQMAGDQATRDRLLTGDYDWHPDPWLSYEDVFGQIPSANRDRLPTAPNALSEQAIASPAPLSPALQVPMTTAKNLWARLINRFWHRDARADGGAIVTTLGSSQDLALQFAQTTSVTPVQSRGGRATYSTPTSAGLSHVGSGTTATRDQLTASNLTMSGAELAARSEDYGELSNTWIEAEATTLGYVKHPLERILGWLDRTMLWLEEVMLLVGQWLQQLWRK</sequence>
<name>A0ABV0J407_9CYAN</name>
<dbReference type="RefSeq" id="WP_190433924.1">
    <property type="nucleotide sequence ID" value="NZ_JAMPKM010000002.1"/>
</dbReference>
<evidence type="ECO:0000313" key="2">
    <source>
        <dbReference type="EMBL" id="MEP0816519.1"/>
    </source>
</evidence>
<dbReference type="Proteomes" id="UP001464891">
    <property type="component" value="Unassembled WGS sequence"/>
</dbReference>
<proteinExistence type="predicted"/>
<accession>A0ABV0J407</accession>
<feature type="region of interest" description="Disordered" evidence="1">
    <location>
        <begin position="505"/>
        <end position="529"/>
    </location>
</feature>
<protein>
    <submittedName>
        <fullName evidence="2">Uncharacterized protein</fullName>
    </submittedName>
</protein>